<protein>
    <submittedName>
        <fullName evidence="2">Uncharacterized protein</fullName>
    </submittedName>
</protein>
<evidence type="ECO:0000313" key="3">
    <source>
        <dbReference type="Proteomes" id="UP001249851"/>
    </source>
</evidence>
<feature type="signal peptide" evidence="1">
    <location>
        <begin position="1"/>
        <end position="22"/>
    </location>
</feature>
<keyword evidence="1" id="KW-0732">Signal</keyword>
<comment type="caution">
    <text evidence="2">The sequence shown here is derived from an EMBL/GenBank/DDBJ whole genome shotgun (WGS) entry which is preliminary data.</text>
</comment>
<feature type="chain" id="PRO_5042261502" evidence="1">
    <location>
        <begin position="23"/>
        <end position="141"/>
    </location>
</feature>
<dbReference type="EMBL" id="JARQWQ010000020">
    <property type="protein sequence ID" value="KAK2565149.1"/>
    <property type="molecule type" value="Genomic_DNA"/>
</dbReference>
<reference evidence="2" key="2">
    <citation type="journal article" date="2023" name="Science">
        <title>Genomic signatures of disease resistance in endangered staghorn corals.</title>
        <authorList>
            <person name="Vollmer S.V."/>
            <person name="Selwyn J.D."/>
            <person name="Despard B.A."/>
            <person name="Roesel C.L."/>
        </authorList>
    </citation>
    <scope>NUCLEOTIDE SEQUENCE</scope>
    <source>
        <strain evidence="2">K2</strain>
    </source>
</reference>
<dbReference type="AlphaFoldDB" id="A0AAD9QPX2"/>
<organism evidence="2 3">
    <name type="scientific">Acropora cervicornis</name>
    <name type="common">Staghorn coral</name>
    <dbReference type="NCBI Taxonomy" id="6130"/>
    <lineage>
        <taxon>Eukaryota</taxon>
        <taxon>Metazoa</taxon>
        <taxon>Cnidaria</taxon>
        <taxon>Anthozoa</taxon>
        <taxon>Hexacorallia</taxon>
        <taxon>Scleractinia</taxon>
        <taxon>Astrocoeniina</taxon>
        <taxon>Acroporidae</taxon>
        <taxon>Acropora</taxon>
    </lineage>
</organism>
<keyword evidence="3" id="KW-1185">Reference proteome</keyword>
<evidence type="ECO:0000256" key="1">
    <source>
        <dbReference type="SAM" id="SignalP"/>
    </source>
</evidence>
<gene>
    <name evidence="2" type="ORF">P5673_011073</name>
</gene>
<accession>A0AAD9QPX2</accession>
<evidence type="ECO:0000313" key="2">
    <source>
        <dbReference type="EMBL" id="KAK2565149.1"/>
    </source>
</evidence>
<proteinExistence type="predicted"/>
<reference evidence="2" key="1">
    <citation type="journal article" date="2023" name="G3 (Bethesda)">
        <title>Whole genome assembly and annotation of the endangered Caribbean coral Acropora cervicornis.</title>
        <authorList>
            <person name="Selwyn J.D."/>
            <person name="Vollmer S.V."/>
        </authorList>
    </citation>
    <scope>NUCLEOTIDE SEQUENCE</scope>
    <source>
        <strain evidence="2">K2</strain>
    </source>
</reference>
<sequence length="141" mass="14991">MKQKRKVIQSLLILIFSTSASPASIIGHSTSSSSISIQSSRQTDSLQLETLFTTKEDVASSSTYFVTAPSASPTSIIAYSKSSSSISVQSLWETESLQWKIEPTIKGDSLSSSIYPFTTVSPAVSTVLTTTVSSNTGPQSK</sequence>
<dbReference type="Proteomes" id="UP001249851">
    <property type="component" value="Unassembled WGS sequence"/>
</dbReference>
<name>A0AAD9QPX2_ACRCE</name>